<reference evidence="3 4" key="1">
    <citation type="submission" date="2015-06" db="EMBL/GenBank/DDBJ databases">
        <title>Investigation of pathophysiology for high-risk pregnancy and development of treatment modality based on it.</title>
        <authorList>
            <person name="Kim B.-C."/>
            <person name="Lim S."/>
        </authorList>
    </citation>
    <scope>NUCLEOTIDE SEQUENCE [LARGE SCALE GENOMIC DNA]</scope>
    <source>
        <strain evidence="3 4">AD1-86</strain>
    </source>
</reference>
<evidence type="ECO:0000313" key="4">
    <source>
        <dbReference type="Proteomes" id="UP000092596"/>
    </source>
</evidence>
<dbReference type="Gene3D" id="3.40.50.300">
    <property type="entry name" value="P-loop containing nucleotide triphosphate hydrolases"/>
    <property type="match status" value="1"/>
</dbReference>
<dbReference type="PANTHER" id="PTHR30486">
    <property type="entry name" value="TWITCHING MOTILITY PROTEIN PILT"/>
    <property type="match status" value="1"/>
</dbReference>
<dbReference type="CDD" id="cd01130">
    <property type="entry name" value="VirB11-like_ATPase"/>
    <property type="match status" value="1"/>
</dbReference>
<dbReference type="RefSeq" id="WP_065248419.1">
    <property type="nucleotide sequence ID" value="NZ_CP012117.1"/>
</dbReference>
<dbReference type="Gene3D" id="3.30.450.380">
    <property type="match status" value="1"/>
</dbReference>
<evidence type="ECO:0000259" key="2">
    <source>
        <dbReference type="Pfam" id="PF00437"/>
    </source>
</evidence>
<keyword evidence="3" id="KW-0347">Helicase</keyword>
<dbReference type="EMBL" id="CP012117">
    <property type="protein sequence ID" value="ANP28428.1"/>
    <property type="molecule type" value="Genomic_DNA"/>
</dbReference>
<dbReference type="KEGG" id="dva:DAD186_18780"/>
<evidence type="ECO:0000313" key="3">
    <source>
        <dbReference type="EMBL" id="ANP28428.1"/>
    </source>
</evidence>
<organism evidence="3 4">
    <name type="scientific">Dermabacter vaginalis</name>
    <dbReference type="NCBI Taxonomy" id="1630135"/>
    <lineage>
        <taxon>Bacteria</taxon>
        <taxon>Bacillati</taxon>
        <taxon>Actinomycetota</taxon>
        <taxon>Actinomycetes</taxon>
        <taxon>Micrococcales</taxon>
        <taxon>Dermabacteraceae</taxon>
        <taxon>Dermabacter</taxon>
    </lineage>
</organism>
<dbReference type="AlphaFoldDB" id="A0A1B0ZKL9"/>
<dbReference type="NCBIfam" id="TIGR03819">
    <property type="entry name" value="heli_sec_ATPase"/>
    <property type="match status" value="1"/>
</dbReference>
<name>A0A1B0ZKL9_9MICO</name>
<dbReference type="PANTHER" id="PTHR30486:SF6">
    <property type="entry name" value="TYPE IV PILUS RETRACTATION ATPASE PILT"/>
    <property type="match status" value="1"/>
</dbReference>
<dbReference type="PATRIC" id="fig|1630135.4.peg.1876"/>
<keyword evidence="3" id="KW-0547">Nucleotide-binding</keyword>
<dbReference type="GO" id="GO:0016887">
    <property type="term" value="F:ATP hydrolysis activity"/>
    <property type="evidence" value="ECO:0007669"/>
    <property type="project" value="InterPro"/>
</dbReference>
<comment type="similarity">
    <text evidence="1">Belongs to the GSP E family.</text>
</comment>
<dbReference type="Pfam" id="PF00437">
    <property type="entry name" value="T2SSE"/>
    <property type="match status" value="1"/>
</dbReference>
<keyword evidence="3" id="KW-0378">Hydrolase</keyword>
<dbReference type="GO" id="GO:0004386">
    <property type="term" value="F:helicase activity"/>
    <property type="evidence" value="ECO:0007669"/>
    <property type="project" value="UniProtKB-KW"/>
</dbReference>
<feature type="domain" description="Bacterial type II secretion system protein E" evidence="2">
    <location>
        <begin position="55"/>
        <end position="330"/>
    </location>
</feature>
<sequence>MILTDELLARVHESLREEPGTIDARRISRIAQAHGLILDRAGLLELTDQVRHHLEGLGPLHTLAAEGVSDILVNPDGSVWVDSAHGLERTDLTLTASEARALATRLASLGNRRLDDAMPWADAQLPGNLRFHGMLPPLSAGGASISLRRAAALPFSLKALEASGTLTPSGRALVEAIIHARLSFLVSGGTGSGKTTLLGAMLGAVDPRERVIIVEDATELRPAHPHVVHLQARHANAEGMGEINLATLIRQCLRMRPDRIVVGECRGEDIRELLQALNTGHEGGCGTLHANTAADVPARLEALGALAGLDPLALASQALSAITVVLHMHRSLDGRALSTIAILQRGGDGRLECVPAVSFGARERRFPAFDALEARLAHGGAL</sequence>
<dbReference type="SUPFAM" id="SSF52540">
    <property type="entry name" value="P-loop containing nucleoside triphosphate hydrolases"/>
    <property type="match status" value="1"/>
</dbReference>
<protein>
    <submittedName>
        <fullName evidence="3">Helicase/secretion neighborhood ATPase</fullName>
    </submittedName>
</protein>
<keyword evidence="3" id="KW-0067">ATP-binding</keyword>
<proteinExistence type="inferred from homology"/>
<dbReference type="InterPro" id="IPR022399">
    <property type="entry name" value="TadA-like_ATPase"/>
</dbReference>
<dbReference type="InterPro" id="IPR001482">
    <property type="entry name" value="T2SS/T4SS_dom"/>
</dbReference>
<dbReference type="STRING" id="1630135.DAD186_18780"/>
<gene>
    <name evidence="3" type="ORF">DAD186_18780</name>
</gene>
<accession>A0A1B0ZKL9</accession>
<dbReference type="Proteomes" id="UP000092596">
    <property type="component" value="Chromosome"/>
</dbReference>
<dbReference type="InterPro" id="IPR027417">
    <property type="entry name" value="P-loop_NTPase"/>
</dbReference>
<dbReference type="InterPro" id="IPR050921">
    <property type="entry name" value="T4SS_GSP_E_ATPase"/>
</dbReference>
<evidence type="ECO:0000256" key="1">
    <source>
        <dbReference type="ARBA" id="ARBA00006611"/>
    </source>
</evidence>